<dbReference type="Gene3D" id="3.10.50.40">
    <property type="match status" value="1"/>
</dbReference>
<dbReference type="HAMAP" id="MF_00303">
    <property type="entry name" value="Trigger_factor_Tig"/>
    <property type="match status" value="1"/>
</dbReference>
<keyword evidence="9" id="KW-0963">Cytoplasm</keyword>
<organism evidence="14 15">
    <name type="scientific">Candidatus Abyssobacteria bacterium SURF_17</name>
    <dbReference type="NCBI Taxonomy" id="2093361"/>
    <lineage>
        <taxon>Bacteria</taxon>
        <taxon>Pseudomonadati</taxon>
        <taxon>Candidatus Hydrogenedentota</taxon>
        <taxon>Candidatus Abyssobacteria</taxon>
    </lineage>
</organism>
<dbReference type="InterPro" id="IPR001179">
    <property type="entry name" value="PPIase_FKBP_dom"/>
</dbReference>
<dbReference type="AlphaFoldDB" id="A0A419EWA1"/>
<comment type="function">
    <text evidence="9">Involved in protein export. Acts as a chaperone by maintaining the newly synthesized protein in an open conformation. Functions as a peptidyl-prolyl cis-trans isomerase.</text>
</comment>
<comment type="catalytic activity">
    <reaction evidence="1 9">
        <text>[protein]-peptidylproline (omega=180) = [protein]-peptidylproline (omega=0)</text>
        <dbReference type="Rhea" id="RHEA:16237"/>
        <dbReference type="Rhea" id="RHEA-COMP:10747"/>
        <dbReference type="Rhea" id="RHEA-COMP:10748"/>
        <dbReference type="ChEBI" id="CHEBI:83833"/>
        <dbReference type="ChEBI" id="CHEBI:83834"/>
        <dbReference type="EC" id="5.2.1.8"/>
    </reaction>
</comment>
<dbReference type="InterPro" id="IPR027304">
    <property type="entry name" value="Trigger_fact/SurA_dom_sf"/>
</dbReference>
<proteinExistence type="inferred from homology"/>
<evidence type="ECO:0000256" key="8">
    <source>
        <dbReference type="ARBA" id="ARBA00029986"/>
    </source>
</evidence>
<keyword evidence="9" id="KW-0132">Cell division</keyword>
<dbReference type="InterPro" id="IPR005215">
    <property type="entry name" value="Trig_fac"/>
</dbReference>
<dbReference type="GO" id="GO:0003755">
    <property type="term" value="F:peptidyl-prolyl cis-trans isomerase activity"/>
    <property type="evidence" value="ECO:0007669"/>
    <property type="project" value="UniProtKB-UniRule"/>
</dbReference>
<dbReference type="SUPFAM" id="SSF102735">
    <property type="entry name" value="Trigger factor ribosome-binding domain"/>
    <property type="match status" value="1"/>
</dbReference>
<evidence type="ECO:0000256" key="9">
    <source>
        <dbReference type="HAMAP-Rule" id="MF_00303"/>
    </source>
</evidence>
<keyword evidence="9" id="KW-0131">Cell cycle</keyword>
<comment type="similarity">
    <text evidence="2 9">Belongs to the FKBP-type PPIase family. Tig subfamily.</text>
</comment>
<dbReference type="GO" id="GO:0051301">
    <property type="term" value="P:cell division"/>
    <property type="evidence" value="ECO:0007669"/>
    <property type="project" value="UniProtKB-KW"/>
</dbReference>
<evidence type="ECO:0000256" key="1">
    <source>
        <dbReference type="ARBA" id="ARBA00000971"/>
    </source>
</evidence>
<dbReference type="InterPro" id="IPR037041">
    <property type="entry name" value="Trigger_fac_C_sf"/>
</dbReference>
<dbReference type="GO" id="GO:0005737">
    <property type="term" value="C:cytoplasm"/>
    <property type="evidence" value="ECO:0007669"/>
    <property type="project" value="UniProtKB-SubCell"/>
</dbReference>
<evidence type="ECO:0000313" key="14">
    <source>
        <dbReference type="EMBL" id="RJP68760.1"/>
    </source>
</evidence>
<keyword evidence="6 9" id="KW-0143">Chaperone</keyword>
<keyword evidence="5 9" id="KW-0697">Rotamase</keyword>
<dbReference type="Gene3D" id="3.30.70.1050">
    <property type="entry name" value="Trigger factor ribosome-binding domain"/>
    <property type="match status" value="1"/>
</dbReference>
<dbReference type="GO" id="GO:0043022">
    <property type="term" value="F:ribosome binding"/>
    <property type="evidence" value="ECO:0007669"/>
    <property type="project" value="TreeGrafter"/>
</dbReference>
<dbReference type="InterPro" id="IPR008881">
    <property type="entry name" value="Trigger_fac_ribosome-bd_bac"/>
</dbReference>
<evidence type="ECO:0000256" key="4">
    <source>
        <dbReference type="ARBA" id="ARBA00016902"/>
    </source>
</evidence>
<accession>A0A419EWA1</accession>
<feature type="domain" description="Trigger factor ribosome-binding bacterial" evidence="12">
    <location>
        <begin position="7"/>
        <end position="149"/>
    </location>
</feature>
<evidence type="ECO:0000256" key="2">
    <source>
        <dbReference type="ARBA" id="ARBA00005464"/>
    </source>
</evidence>
<dbReference type="SUPFAM" id="SSF109998">
    <property type="entry name" value="Triger factor/SurA peptide-binding domain-like"/>
    <property type="match status" value="1"/>
</dbReference>
<dbReference type="InterPro" id="IPR036611">
    <property type="entry name" value="Trigger_fac_ribosome-bd_sf"/>
</dbReference>
<dbReference type="InterPro" id="IPR046357">
    <property type="entry name" value="PPIase_dom_sf"/>
</dbReference>
<evidence type="ECO:0000259" key="11">
    <source>
        <dbReference type="Pfam" id="PF00254"/>
    </source>
</evidence>
<feature type="region of interest" description="Disordered" evidence="10">
    <location>
        <begin position="429"/>
        <end position="450"/>
    </location>
</feature>
<evidence type="ECO:0000313" key="15">
    <source>
        <dbReference type="Proteomes" id="UP000285961"/>
    </source>
</evidence>
<dbReference type="SUPFAM" id="SSF54534">
    <property type="entry name" value="FKBP-like"/>
    <property type="match status" value="1"/>
</dbReference>
<gene>
    <name evidence="9 14" type="primary">tig</name>
    <name evidence="14" type="ORF">C4532_12350</name>
</gene>
<dbReference type="PIRSF" id="PIRSF003095">
    <property type="entry name" value="Trigger_factor"/>
    <property type="match status" value="1"/>
</dbReference>
<evidence type="ECO:0000259" key="13">
    <source>
        <dbReference type="Pfam" id="PF05698"/>
    </source>
</evidence>
<evidence type="ECO:0000256" key="10">
    <source>
        <dbReference type="SAM" id="MobiDB-lite"/>
    </source>
</evidence>
<dbReference type="EC" id="5.2.1.8" evidence="3 9"/>
<evidence type="ECO:0000256" key="3">
    <source>
        <dbReference type="ARBA" id="ARBA00013194"/>
    </source>
</evidence>
<evidence type="ECO:0000259" key="12">
    <source>
        <dbReference type="Pfam" id="PF05697"/>
    </source>
</evidence>
<dbReference type="InterPro" id="IPR008880">
    <property type="entry name" value="Trigger_fac_C"/>
</dbReference>
<dbReference type="PANTHER" id="PTHR30560:SF3">
    <property type="entry name" value="TRIGGER FACTOR-LIKE PROTEIN TIG, CHLOROPLASTIC"/>
    <property type="match status" value="1"/>
</dbReference>
<sequence length="450" mass="50500">MEESRVKVSVETPSSYQKVLTIEVPSETVTAEIENIYSRIKKTATHPGFRPGKVPRKILEKKFSDSIRAEAIESTVSSTLKQVLEEQHLVPLTTPDFEDVTFEGEGPLSFKVTIEVEPTIELGEYKGLELKRPKAAVSEEDVQRVLERLQLSNAKYIPAERPVEKNDIVVIDFEGFEGGKSVEGLKAENFSVEVGAGMFAGESESQFVGMKKGETGNISVKYPDDFSTKELAGKQIVLSVTVKDVKIRQLPDLDDEFAKDLGTYTTLEELKQSVRENLQKDLAKRLEQFTREQALMTVLANTKVEIPPKLRSRVGASIFEEEVRKLAYRGADKETITAARDKISEFAEAEAARQLKVTFVADEIARRENLSVTDEELSQSIEETIAQAEDEDPRIRTYFNSERVRDRYREQMRIRKILDFIVSNATIVEVDPAETPADSAQTPEPEGGES</sequence>
<protein>
    <recommendedName>
        <fullName evidence="4 9">Trigger factor</fullName>
        <shortName evidence="9">TF</shortName>
        <ecNumber evidence="3 9">5.2.1.8</ecNumber>
    </recommendedName>
    <alternativeName>
        <fullName evidence="8 9">PPIase</fullName>
    </alternativeName>
</protein>
<name>A0A419EWA1_9BACT</name>
<reference evidence="14 15" key="1">
    <citation type="journal article" date="2017" name="ISME J.">
        <title>Energy and carbon metabolisms in a deep terrestrial subsurface fluid microbial community.</title>
        <authorList>
            <person name="Momper L."/>
            <person name="Jungbluth S.P."/>
            <person name="Lee M.D."/>
            <person name="Amend J.P."/>
        </authorList>
    </citation>
    <scope>NUCLEOTIDE SEQUENCE [LARGE SCALE GENOMIC DNA]</scope>
    <source>
        <strain evidence="14">SURF_17</strain>
    </source>
</reference>
<dbReference type="GO" id="GO:0044183">
    <property type="term" value="F:protein folding chaperone"/>
    <property type="evidence" value="ECO:0007669"/>
    <property type="project" value="TreeGrafter"/>
</dbReference>
<feature type="domain" description="Trigger factor C-terminal" evidence="13">
    <location>
        <begin position="266"/>
        <end position="422"/>
    </location>
</feature>
<comment type="caution">
    <text evidence="14">The sequence shown here is derived from an EMBL/GenBank/DDBJ whole genome shotgun (WGS) entry which is preliminary data.</text>
</comment>
<evidence type="ECO:0000256" key="6">
    <source>
        <dbReference type="ARBA" id="ARBA00023186"/>
    </source>
</evidence>
<comment type="subcellular location">
    <subcellularLocation>
        <location evidence="9">Cytoplasm</location>
    </subcellularLocation>
    <text evidence="9">About half TF is bound to the ribosome near the polypeptide exit tunnel while the other half is free in the cytoplasm.</text>
</comment>
<keyword evidence="7 9" id="KW-0413">Isomerase</keyword>
<dbReference type="GO" id="GO:0051083">
    <property type="term" value="P:'de novo' cotranslational protein folding"/>
    <property type="evidence" value="ECO:0007669"/>
    <property type="project" value="TreeGrafter"/>
</dbReference>
<evidence type="ECO:0000256" key="5">
    <source>
        <dbReference type="ARBA" id="ARBA00023110"/>
    </source>
</evidence>
<comment type="domain">
    <text evidence="9">Consists of 3 domains; the N-terminus binds the ribosome, the middle domain has PPIase activity, while the C-terminus has intrinsic chaperone activity on its own.</text>
</comment>
<dbReference type="Pfam" id="PF05698">
    <property type="entry name" value="Trigger_C"/>
    <property type="match status" value="1"/>
</dbReference>
<dbReference type="Gene3D" id="1.10.3120.10">
    <property type="entry name" value="Trigger factor, C-terminal domain"/>
    <property type="match status" value="1"/>
</dbReference>
<dbReference type="EMBL" id="QZKI01000089">
    <property type="protein sequence ID" value="RJP68760.1"/>
    <property type="molecule type" value="Genomic_DNA"/>
</dbReference>
<dbReference type="Pfam" id="PF00254">
    <property type="entry name" value="FKBP_C"/>
    <property type="match status" value="1"/>
</dbReference>
<dbReference type="Pfam" id="PF05697">
    <property type="entry name" value="Trigger_N"/>
    <property type="match status" value="1"/>
</dbReference>
<evidence type="ECO:0000256" key="7">
    <source>
        <dbReference type="ARBA" id="ARBA00023235"/>
    </source>
</evidence>
<dbReference type="NCBIfam" id="TIGR00115">
    <property type="entry name" value="tig"/>
    <property type="match status" value="1"/>
</dbReference>
<dbReference type="Proteomes" id="UP000285961">
    <property type="component" value="Unassembled WGS sequence"/>
</dbReference>
<feature type="domain" description="PPIase FKBP-type" evidence="11">
    <location>
        <begin position="161"/>
        <end position="236"/>
    </location>
</feature>
<dbReference type="PANTHER" id="PTHR30560">
    <property type="entry name" value="TRIGGER FACTOR CHAPERONE AND PEPTIDYL-PROLYL CIS/TRANS ISOMERASE"/>
    <property type="match status" value="1"/>
</dbReference>
<dbReference type="GO" id="GO:0015031">
    <property type="term" value="P:protein transport"/>
    <property type="evidence" value="ECO:0007669"/>
    <property type="project" value="UniProtKB-UniRule"/>
</dbReference>
<dbReference type="GO" id="GO:0043335">
    <property type="term" value="P:protein unfolding"/>
    <property type="evidence" value="ECO:0007669"/>
    <property type="project" value="TreeGrafter"/>
</dbReference>